<organism evidence="1 3">
    <name type="scientific">Lactobacillus gigeriorum DSM 23908 = CRBIP 24.85</name>
    <dbReference type="NCBI Taxonomy" id="1423751"/>
    <lineage>
        <taxon>Bacteria</taxon>
        <taxon>Bacillati</taxon>
        <taxon>Bacillota</taxon>
        <taxon>Bacilli</taxon>
        <taxon>Lactobacillales</taxon>
        <taxon>Lactobacillaceae</taxon>
        <taxon>Lactobacillus</taxon>
    </lineage>
</organism>
<reference evidence="2 4" key="2">
    <citation type="journal article" date="2015" name="Genome Announc.">
        <title>Expanding the biotechnology potential of lactobacilli through comparative genomics of 213 strains and associated genera.</title>
        <authorList>
            <person name="Sun Z."/>
            <person name="Harris H.M."/>
            <person name="McCann A."/>
            <person name="Guo C."/>
            <person name="Argimon S."/>
            <person name="Zhang W."/>
            <person name="Yang X."/>
            <person name="Jeffery I.B."/>
            <person name="Cooney J.C."/>
            <person name="Kagawa T.F."/>
            <person name="Liu W."/>
            <person name="Song Y."/>
            <person name="Salvetti E."/>
            <person name="Wrobel A."/>
            <person name="Rasinkangas P."/>
            <person name="Parkhill J."/>
            <person name="Rea M.C."/>
            <person name="O'Sullivan O."/>
            <person name="Ritari J."/>
            <person name="Douillard F.P."/>
            <person name="Paul Ross R."/>
            <person name="Yang R."/>
            <person name="Briner A.E."/>
            <person name="Felis G.E."/>
            <person name="de Vos W.M."/>
            <person name="Barrangou R."/>
            <person name="Klaenhammer T.R."/>
            <person name="Caufield P.W."/>
            <person name="Cui Y."/>
            <person name="Zhang H."/>
            <person name="O'Toole P.W."/>
        </authorList>
    </citation>
    <scope>NUCLEOTIDE SEQUENCE [LARGE SCALE GENOMIC DNA]</scope>
    <source>
        <strain evidence="2 4">DSM 23908</strain>
    </source>
</reference>
<comment type="caution">
    <text evidence="1">The sequence shown here is derived from an EMBL/GenBank/DDBJ whole genome shotgun (WGS) entry which is preliminary data.</text>
</comment>
<accession>I7J1F2</accession>
<dbReference type="Gene3D" id="1.50.10.10">
    <property type="match status" value="1"/>
</dbReference>
<dbReference type="Proteomes" id="UP000009326">
    <property type="component" value="Unassembled WGS sequence"/>
</dbReference>
<dbReference type="Proteomes" id="UP000051521">
    <property type="component" value="Unassembled WGS sequence"/>
</dbReference>
<dbReference type="SMART" id="SM01149">
    <property type="entry name" value="DUF1237"/>
    <property type="match status" value="1"/>
</dbReference>
<dbReference type="OrthoDB" id="181472at2"/>
<dbReference type="InterPro" id="IPR008313">
    <property type="entry name" value="GH125"/>
</dbReference>
<reference evidence="1 3" key="1">
    <citation type="submission" date="2012-06" db="EMBL/GenBank/DDBJ databases">
        <title>Draft genome sequence of Lactobacillus gigeriorum CRBIP 24.85T, isolated from chicken crop.</title>
        <authorList>
            <person name="Cousin S."/>
            <person name="Ma L."/>
            <person name="Creno S."/>
            <person name="Clermont D."/>
            <person name="Loux V."/>
            <person name="Bizet C."/>
            <person name="Bouchier C."/>
        </authorList>
    </citation>
    <scope>NUCLEOTIDE SEQUENCE [LARGE SCALE GENOMIC DNA]</scope>
    <source>
        <strain evidence="3">CRBIP 24.85T</strain>
        <strain evidence="1">Type strain: CRBIP 24.85</strain>
    </source>
</reference>
<dbReference type="PANTHER" id="PTHR31047:SF0">
    <property type="entry name" value="MEIOTICALLY UP-REGULATED GENE 157 PROTEIN"/>
    <property type="match status" value="1"/>
</dbReference>
<dbReference type="EMBL" id="CAKC01000009">
    <property type="protein sequence ID" value="CCI86282.1"/>
    <property type="molecule type" value="Genomic_DNA"/>
</dbReference>
<name>I7J1F2_9LACO</name>
<dbReference type="InterPro" id="IPR012341">
    <property type="entry name" value="6hp_glycosidase-like_sf"/>
</dbReference>
<dbReference type="STRING" id="1423751.FC38_GL000580"/>
<dbReference type="SUPFAM" id="SSF48208">
    <property type="entry name" value="Six-hairpin glycosidases"/>
    <property type="match status" value="1"/>
</dbReference>
<dbReference type="InterPro" id="IPR008928">
    <property type="entry name" value="6-hairpin_glycosidase_sf"/>
</dbReference>
<evidence type="ECO:0000313" key="3">
    <source>
        <dbReference type="Proteomes" id="UP000009326"/>
    </source>
</evidence>
<dbReference type="AlphaFoldDB" id="I7J1F2"/>
<sequence>MELPIGIKQLISEIKDLCGAEHADWAEVFEKTFADTIKNAMVEDENGIFVLTGDIPAMWQRDSTAQVRPYLIAAKDDPETAAIIKKVLKRQFFNMQLDPYANAFNQVPNNQGHQTDETEMGPWIWERKYEIDSLCYPINLAYLYWKNTGDTSIFDENFKLAVEKAVDVMRTEIHHEVSPYKFQRFIDRPEDTLVNEGTGPDFTYTGMTWCGFRPSDDACEYSYSIPENMFAKLVLNQLHEIYTQIAGIEDDDLAGECSNIAEEIDQGIKKYGLIEDQAGKQVFAYEVDGRGNYLFMDDANVPDLTSMPYLGSIAAGNVIYQNTRKAALSKQNKYYYEGKYAAGLGSPHTPEDYVWHIGLAIAGLTTDDKEEQERILNTLIATSAGTKMMHEGFDPNDPSKYTREWFSWANMMFCELLLAYFDKTINK</sequence>
<evidence type="ECO:0000313" key="2">
    <source>
        <dbReference type="EMBL" id="KRN11733.1"/>
    </source>
</evidence>
<dbReference type="PANTHER" id="PTHR31047">
    <property type="entry name" value="MEIOTICALLY UP-REGULATED GENE 157 PROTEIN"/>
    <property type="match status" value="1"/>
</dbReference>
<protein>
    <submittedName>
        <fullName evidence="1">Twin-arginine translocation pathway signal</fullName>
    </submittedName>
</protein>
<proteinExistence type="predicted"/>
<dbReference type="EMBL" id="AYZO01000019">
    <property type="protein sequence ID" value="KRN11733.1"/>
    <property type="molecule type" value="Genomic_DNA"/>
</dbReference>
<evidence type="ECO:0000313" key="4">
    <source>
        <dbReference type="Proteomes" id="UP000051521"/>
    </source>
</evidence>
<dbReference type="PATRIC" id="fig|1423751.3.peg.603"/>
<dbReference type="GO" id="GO:0005975">
    <property type="term" value="P:carbohydrate metabolic process"/>
    <property type="evidence" value="ECO:0007669"/>
    <property type="project" value="InterPro"/>
</dbReference>
<gene>
    <name evidence="1" type="ORF">BN52_06315</name>
    <name evidence="2" type="ORF">FC38_GL000580</name>
</gene>
<dbReference type="Pfam" id="PF06824">
    <property type="entry name" value="Glyco_hydro_125"/>
    <property type="match status" value="1"/>
</dbReference>
<dbReference type="RefSeq" id="WP_008472171.1">
    <property type="nucleotide sequence ID" value="NZ_AYZO01000019.1"/>
</dbReference>
<keyword evidence="4" id="KW-1185">Reference proteome</keyword>
<dbReference type="PIRSF" id="PIRSF028846">
    <property type="entry name" value="UCP028846"/>
    <property type="match status" value="1"/>
</dbReference>
<evidence type="ECO:0000313" key="1">
    <source>
        <dbReference type="EMBL" id="CCI86282.1"/>
    </source>
</evidence>